<proteinExistence type="predicted"/>
<dbReference type="InterPro" id="IPR032446">
    <property type="entry name" value="SCAPER_N"/>
</dbReference>
<reference evidence="3" key="1">
    <citation type="journal article" date="2023" name="Insect Mol. Biol.">
        <title>Genome sequencing provides insights into the evolution of gene families encoding plant cell wall-degrading enzymes in longhorned beetles.</title>
        <authorList>
            <person name="Shin N.R."/>
            <person name="Okamura Y."/>
            <person name="Kirsch R."/>
            <person name="Pauchet Y."/>
        </authorList>
    </citation>
    <scope>NUCLEOTIDE SEQUENCE</scope>
    <source>
        <strain evidence="3">MMC_N1</strain>
    </source>
</reference>
<gene>
    <name evidence="3" type="ORF">NQ317_005686</name>
</gene>
<evidence type="ECO:0000313" key="3">
    <source>
        <dbReference type="EMBL" id="KAJ8980503.1"/>
    </source>
</evidence>
<evidence type="ECO:0000313" key="4">
    <source>
        <dbReference type="Proteomes" id="UP001162164"/>
    </source>
</evidence>
<protein>
    <recommendedName>
        <fullName evidence="2">S phase cyclin A-associated protein in the endoplasmic reticulum N-terminal domain-containing protein</fullName>
    </recommendedName>
</protein>
<feature type="compositionally biased region" description="Polar residues" evidence="1">
    <location>
        <begin position="42"/>
        <end position="57"/>
    </location>
</feature>
<dbReference type="PANTHER" id="PTHR31434">
    <property type="entry name" value="S PHASE CYCLIN A-ASSOCIATED PROTEIN IN THE ENDOPLASMIC RETICULUM"/>
    <property type="match status" value="1"/>
</dbReference>
<feature type="region of interest" description="Disordered" evidence="1">
    <location>
        <begin position="30"/>
        <end position="71"/>
    </location>
</feature>
<organism evidence="3 4">
    <name type="scientific">Molorchus minor</name>
    <dbReference type="NCBI Taxonomy" id="1323400"/>
    <lineage>
        <taxon>Eukaryota</taxon>
        <taxon>Metazoa</taxon>
        <taxon>Ecdysozoa</taxon>
        <taxon>Arthropoda</taxon>
        <taxon>Hexapoda</taxon>
        <taxon>Insecta</taxon>
        <taxon>Pterygota</taxon>
        <taxon>Neoptera</taxon>
        <taxon>Endopterygota</taxon>
        <taxon>Coleoptera</taxon>
        <taxon>Polyphaga</taxon>
        <taxon>Cucujiformia</taxon>
        <taxon>Chrysomeloidea</taxon>
        <taxon>Cerambycidae</taxon>
        <taxon>Lamiinae</taxon>
        <taxon>Monochamini</taxon>
        <taxon>Molorchus</taxon>
    </lineage>
</organism>
<sequence length="330" mass="37504">MEQVRLLVQEQGREARNLLAFNISADNNNFRGKVSQKPPSSPRSLESSQINNPNNIRARTGARVRSASTGRDKKSELRARYWALLFGNLQRSIAEIYSTVESHESITECQEVLLVLENYLRDFNALTDWFRLKWDYENTPPLQRPTSLAWDICKTNLSKTCQSGKSSPNLGSGRNSPNVSGKISPRILVNKNRNPNSCPSSPLPSIEQPILEGKPFDCQSSIDTKNDVKKNINNENKTVDKNIFEDRSSGTGEQNQIEEKHTFIEENKVVDEDKIIKKRNGTGEEQKYVAEGSIKITEKQKEVEEDRKVVKKTNNIEEQKRVAEDQKKGK</sequence>
<name>A0ABQ9JR68_9CUCU</name>
<feature type="region of interest" description="Disordered" evidence="1">
    <location>
        <begin position="161"/>
        <end position="210"/>
    </location>
</feature>
<keyword evidence="4" id="KW-1185">Reference proteome</keyword>
<dbReference type="Pfam" id="PF16501">
    <property type="entry name" value="SCAPER_N"/>
    <property type="match status" value="1"/>
</dbReference>
<accession>A0ABQ9JR68</accession>
<dbReference type="PANTHER" id="PTHR31434:SF2">
    <property type="entry name" value="S PHASE CYCLIN A-ASSOCIATED PROTEIN IN THE ENDOPLASMIC RETICULUM"/>
    <property type="match status" value="1"/>
</dbReference>
<feature type="domain" description="S phase cyclin A-associated protein in the endoplasmic reticulum N-terminal" evidence="2">
    <location>
        <begin position="68"/>
        <end position="162"/>
    </location>
</feature>
<feature type="compositionally biased region" description="Low complexity" evidence="1">
    <location>
        <begin position="190"/>
        <end position="205"/>
    </location>
</feature>
<evidence type="ECO:0000259" key="2">
    <source>
        <dbReference type="Pfam" id="PF16501"/>
    </source>
</evidence>
<evidence type="ECO:0000256" key="1">
    <source>
        <dbReference type="SAM" id="MobiDB-lite"/>
    </source>
</evidence>
<dbReference type="EMBL" id="JAPWTJ010000256">
    <property type="protein sequence ID" value="KAJ8980503.1"/>
    <property type="molecule type" value="Genomic_DNA"/>
</dbReference>
<feature type="compositionally biased region" description="Polar residues" evidence="1">
    <location>
        <begin position="161"/>
        <end position="181"/>
    </location>
</feature>
<comment type="caution">
    <text evidence="3">The sequence shown here is derived from an EMBL/GenBank/DDBJ whole genome shotgun (WGS) entry which is preliminary data.</text>
</comment>
<dbReference type="Proteomes" id="UP001162164">
    <property type="component" value="Unassembled WGS sequence"/>
</dbReference>